<comment type="caution">
    <text evidence="1">The sequence shown here is derived from an EMBL/GenBank/DDBJ whole genome shotgun (WGS) entry which is preliminary data.</text>
</comment>
<dbReference type="AlphaFoldDB" id="A0A369JZL2"/>
<evidence type="ECO:0000313" key="1">
    <source>
        <dbReference type="EMBL" id="RDB27178.1"/>
    </source>
</evidence>
<name>A0A369JZL2_HYPMA</name>
<sequence>MFNPFLPFYEVDPRFWPNALVHAVLDSPSSVLTTCEVVKAPSIPEPDEYVFSAYEDLIAARNTDAFQGADVLLSLVSASMSCLDEARKEMSLELDDANHFQWDLYLGDQRWKLKTLGGAAVDDIPIFAFTNADYRRRFRDGARPGLAYKGPPVQDDWALDPLDLALLVAMAQGQRDNGVEQEVYTVYLLYPNLACTDVIVLTGNIPSQSLDAIREGREDMPGKIDVALGTVPIVVNADPLRENGFLKMLAALIKYGESLAYASGDGEFVPMIRQV</sequence>
<dbReference type="Proteomes" id="UP000076154">
    <property type="component" value="Unassembled WGS sequence"/>
</dbReference>
<dbReference type="InParanoid" id="A0A369JZL2"/>
<dbReference type="EMBL" id="LUEZ02000017">
    <property type="protein sequence ID" value="RDB27178.1"/>
    <property type="molecule type" value="Genomic_DNA"/>
</dbReference>
<gene>
    <name evidence="1" type="ORF">Hypma_004385</name>
</gene>
<accession>A0A369JZL2</accession>
<organism evidence="1 2">
    <name type="scientific">Hypsizygus marmoreus</name>
    <name type="common">White beech mushroom</name>
    <name type="synonym">Agaricus marmoreus</name>
    <dbReference type="NCBI Taxonomy" id="39966"/>
    <lineage>
        <taxon>Eukaryota</taxon>
        <taxon>Fungi</taxon>
        <taxon>Dikarya</taxon>
        <taxon>Basidiomycota</taxon>
        <taxon>Agaricomycotina</taxon>
        <taxon>Agaricomycetes</taxon>
        <taxon>Agaricomycetidae</taxon>
        <taxon>Agaricales</taxon>
        <taxon>Tricholomatineae</taxon>
        <taxon>Lyophyllaceae</taxon>
        <taxon>Hypsizygus</taxon>
    </lineage>
</organism>
<evidence type="ECO:0000313" key="2">
    <source>
        <dbReference type="Proteomes" id="UP000076154"/>
    </source>
</evidence>
<proteinExistence type="predicted"/>
<protein>
    <submittedName>
        <fullName evidence="1">Uncharacterized protein</fullName>
    </submittedName>
</protein>
<keyword evidence="2" id="KW-1185">Reference proteome</keyword>
<dbReference type="OrthoDB" id="2976798at2759"/>
<reference evidence="1" key="1">
    <citation type="submission" date="2018-04" db="EMBL/GenBank/DDBJ databases">
        <title>Whole genome sequencing of Hypsizygus marmoreus.</title>
        <authorList>
            <person name="Choi I.-G."/>
            <person name="Min B."/>
            <person name="Kim J.-G."/>
            <person name="Kim S."/>
            <person name="Oh Y.-L."/>
            <person name="Kong W.-S."/>
            <person name="Park H."/>
            <person name="Jeong J."/>
            <person name="Song E.-S."/>
        </authorList>
    </citation>
    <scope>NUCLEOTIDE SEQUENCE [LARGE SCALE GENOMIC DNA]</scope>
    <source>
        <strain evidence="1">51987-8</strain>
    </source>
</reference>